<dbReference type="HOGENOM" id="CLU_010580_0_0_1"/>
<proteinExistence type="inferred from homology"/>
<organism evidence="10 11">
    <name type="scientific">Tetrapisispora phaffii (strain ATCC 24235 / CBS 4417 / NBRC 1672 / NRRL Y-8282 / UCD 70-5)</name>
    <name type="common">Yeast</name>
    <name type="synonym">Fabospora phaffii</name>
    <dbReference type="NCBI Taxonomy" id="1071381"/>
    <lineage>
        <taxon>Eukaryota</taxon>
        <taxon>Fungi</taxon>
        <taxon>Dikarya</taxon>
        <taxon>Ascomycota</taxon>
        <taxon>Saccharomycotina</taxon>
        <taxon>Saccharomycetes</taxon>
        <taxon>Saccharomycetales</taxon>
        <taxon>Saccharomycetaceae</taxon>
        <taxon>Tetrapisispora</taxon>
    </lineage>
</organism>
<evidence type="ECO:0000256" key="2">
    <source>
        <dbReference type="ARBA" id="ARBA00008035"/>
    </source>
</evidence>
<dbReference type="GO" id="GO:0016239">
    <property type="term" value="P:positive regulation of macroautophagy"/>
    <property type="evidence" value="ECO:0007669"/>
    <property type="project" value="EnsemblFungi"/>
</dbReference>
<feature type="region of interest" description="Disordered" evidence="8">
    <location>
        <begin position="754"/>
        <end position="773"/>
    </location>
</feature>
<dbReference type="PANTHER" id="PTHR14898">
    <property type="entry name" value="ENHANCER OF POLYCOMB"/>
    <property type="match status" value="1"/>
</dbReference>
<dbReference type="eggNOG" id="KOG2261">
    <property type="taxonomic scope" value="Eukaryota"/>
</dbReference>
<keyword evidence="11" id="KW-1185">Reference proteome</keyword>
<dbReference type="InterPro" id="IPR024943">
    <property type="entry name" value="Enhancer_polycomb"/>
</dbReference>
<name>G8BS71_TETPH</name>
<dbReference type="InterPro" id="IPR019542">
    <property type="entry name" value="Enhancer_polycomb-like_N"/>
</dbReference>
<dbReference type="GO" id="GO:0032777">
    <property type="term" value="C:piccolo histone acetyltransferase complex"/>
    <property type="evidence" value="ECO:0007669"/>
    <property type="project" value="EnsemblFungi"/>
</dbReference>
<evidence type="ECO:0000256" key="7">
    <source>
        <dbReference type="RuleBase" id="RU361124"/>
    </source>
</evidence>
<keyword evidence="5 7" id="KW-0539">Nucleus</keyword>
<evidence type="ECO:0000256" key="8">
    <source>
        <dbReference type="SAM" id="MobiDB-lite"/>
    </source>
</evidence>
<feature type="region of interest" description="Disordered" evidence="8">
    <location>
        <begin position="792"/>
        <end position="817"/>
    </location>
</feature>
<dbReference type="AlphaFoldDB" id="G8BS71"/>
<dbReference type="OrthoDB" id="435275at2759"/>
<feature type="region of interest" description="Disordered" evidence="8">
    <location>
        <begin position="1"/>
        <end position="24"/>
    </location>
</feature>
<comment type="similarity">
    <text evidence="2 7">Belongs to the enhancer of polycomb family.</text>
</comment>
<evidence type="ECO:0000256" key="3">
    <source>
        <dbReference type="ARBA" id="ARBA00023015"/>
    </source>
</evidence>
<comment type="subcellular location">
    <subcellularLocation>
        <location evidence="1 7">Nucleus</location>
    </subcellularLocation>
</comment>
<dbReference type="Proteomes" id="UP000005666">
    <property type="component" value="Chromosome 4"/>
</dbReference>
<comment type="function">
    <text evidence="6">Component of the NuA4 histone acetyltransferase complex which is involved in transcriptional activation of selected genes principally by acetylation of nucleosomal histone H4 and H2A. The NuA4 complex is also involved in DNA repair. Involved in gene silencing by neighboring heterochromatin, blockage of the silencing spreading along the chromosome, and required for cell cycle progression through G2/M.</text>
</comment>
<dbReference type="GO" id="GO:0006281">
    <property type="term" value="P:DNA repair"/>
    <property type="evidence" value="ECO:0007669"/>
    <property type="project" value="EnsemblFungi"/>
</dbReference>
<keyword evidence="4 7" id="KW-0804">Transcription</keyword>
<dbReference type="GeneID" id="11531134"/>
<dbReference type="GO" id="GO:0004402">
    <property type="term" value="F:histone acetyltransferase activity"/>
    <property type="evidence" value="ECO:0007669"/>
    <property type="project" value="EnsemblFungi"/>
</dbReference>
<evidence type="ECO:0000259" key="9">
    <source>
        <dbReference type="Pfam" id="PF10513"/>
    </source>
</evidence>
<keyword evidence="3 7" id="KW-0805">Transcription regulation</keyword>
<evidence type="ECO:0000256" key="4">
    <source>
        <dbReference type="ARBA" id="ARBA00023163"/>
    </source>
</evidence>
<gene>
    <name evidence="10" type="primary">TPHA0D00480</name>
    <name evidence="10" type="ordered locus">TPHA_0D00480</name>
</gene>
<dbReference type="EMBL" id="HE612859">
    <property type="protein sequence ID" value="CCE62692.1"/>
    <property type="molecule type" value="Genomic_DNA"/>
</dbReference>
<evidence type="ECO:0000256" key="1">
    <source>
        <dbReference type="ARBA" id="ARBA00004123"/>
    </source>
</evidence>
<dbReference type="GO" id="GO:0035267">
    <property type="term" value="C:NuA4 histone acetyltransferase complex"/>
    <property type="evidence" value="ECO:0007669"/>
    <property type="project" value="EnsemblFungi"/>
</dbReference>
<accession>G8BS71</accession>
<protein>
    <recommendedName>
        <fullName evidence="7">Enhancer of polycomb-like protein</fullName>
    </recommendedName>
</protein>
<dbReference type="GO" id="GO:0006357">
    <property type="term" value="P:regulation of transcription by RNA polymerase II"/>
    <property type="evidence" value="ECO:0007669"/>
    <property type="project" value="EnsemblFungi"/>
</dbReference>
<feature type="compositionally biased region" description="Polar residues" evidence="8">
    <location>
        <begin position="1"/>
        <end position="19"/>
    </location>
</feature>
<dbReference type="GO" id="GO:0000786">
    <property type="term" value="C:nucleosome"/>
    <property type="evidence" value="ECO:0007669"/>
    <property type="project" value="EnsemblFungi"/>
</dbReference>
<dbReference type="OMA" id="MLGTKSY"/>
<feature type="domain" description="Enhancer of polycomb-like N-terminal" evidence="9">
    <location>
        <begin position="22"/>
        <end position="173"/>
    </location>
</feature>
<dbReference type="Pfam" id="PF10513">
    <property type="entry name" value="EPL1"/>
    <property type="match status" value="1"/>
</dbReference>
<feature type="region of interest" description="Disordered" evidence="8">
    <location>
        <begin position="378"/>
        <end position="404"/>
    </location>
</feature>
<dbReference type="GO" id="GO:0005634">
    <property type="term" value="C:nucleus"/>
    <property type="evidence" value="ECO:0007669"/>
    <property type="project" value="UniProtKB-SubCell"/>
</dbReference>
<reference evidence="10 11" key="1">
    <citation type="journal article" date="2011" name="Proc. Natl. Acad. Sci. U.S.A.">
        <title>Evolutionary erosion of yeast sex chromosomes by mating-type switching accidents.</title>
        <authorList>
            <person name="Gordon J.L."/>
            <person name="Armisen D."/>
            <person name="Proux-Wera E."/>
            <person name="Oheigeartaigh S.S."/>
            <person name="Byrne K.P."/>
            <person name="Wolfe K.H."/>
        </authorList>
    </citation>
    <scope>NUCLEOTIDE SEQUENCE [LARGE SCALE GENOMIC DNA]</scope>
    <source>
        <strain evidence="11">ATCC 24235 / CBS 4417 / NBRC 1672 / NRRL Y-8282 / UCD 70-5</strain>
    </source>
</reference>
<sequence length="817" mass="95263">MSTRSARSNSNTADGSGSSRFRHRKISIKQRLRIYKPSDLKNLDKQELQQRDVVEIETGVEKHEEKEVHLHRILLKNNAGIINSQKKEYIPTPDASHKWDEFNKFYTGKFNYPKSYIQFSATVEDCCSNSYLMDEIDDAFLNDSINKNISDSSSDKKSKLTEDEFEILCTSFELAIHERQPFLSVDPENILSFEELKPTLMKTDIGDINIKNGLSKEINLNKNEKFVTEFDIHYENEPRPIENLLDLYGEQVYNHWKSRKITSEGAEIFPQLKFERRGEKDDSNPYVCFRRRDVRLPRKTRRVDIVNTQKLRLLLQALRNTKELASLVAKREHTLLNLFDKETKVFEDRCNIKKLKRKFNIVGDEEDLINHKRKRVNISKKLKKDSPSSDASTKKTNKSRLTKEELEEMFKSGQKLTKSQLYQLQQFQNPKDANATIGPLSSKLPKQQITQQQLQQQQKQLLQQQLLQQQQEQVSNVYVKLPTSKVPDIVLEDVEDLLSNKERNARKFVLDRMEKRNMDDKNLFFNLTDDPYNPVFDVTLPKGVDLDTAPFASIALSKFQIDRAYYVPHMEEYFKGTSKHVTAFNKNGEIIQNANPKYKQLEIYNSFKSKNEILSKEHPVKFRRRIGRNGVMYIDCKPNVSVVANDNKLSEFFDFDKLEEENNSREPIDIYDSQMDAATRLYGKWKYDSPRHEYGLNFYEEPPRLNQISNDTQTIRFGTMLGSKAYDQLRDITSKYRKEYFTRISQQRLNAQNHIQTQQQTPNGNGDHNSDSKILNSQMETKTKIGNTTSQLLNKSNDSQLSKSQPNIVPVAQQKSS</sequence>
<evidence type="ECO:0000313" key="10">
    <source>
        <dbReference type="EMBL" id="CCE62692.1"/>
    </source>
</evidence>
<evidence type="ECO:0000256" key="6">
    <source>
        <dbReference type="ARBA" id="ARBA00025513"/>
    </source>
</evidence>
<dbReference type="KEGG" id="tpf:TPHA_0D00480"/>
<evidence type="ECO:0000256" key="5">
    <source>
        <dbReference type="ARBA" id="ARBA00023242"/>
    </source>
</evidence>
<dbReference type="RefSeq" id="XP_003685126.1">
    <property type="nucleotide sequence ID" value="XM_003685078.1"/>
</dbReference>
<dbReference type="STRING" id="1071381.G8BS71"/>
<evidence type="ECO:0000313" key="11">
    <source>
        <dbReference type="Proteomes" id="UP000005666"/>
    </source>
</evidence>